<dbReference type="Proteomes" id="UP000501427">
    <property type="component" value="Chromosome"/>
</dbReference>
<dbReference type="RefSeq" id="WP_171275186.1">
    <property type="nucleotide sequence ID" value="NZ_CAWPJG010000001.1"/>
</dbReference>
<evidence type="ECO:0000313" key="2">
    <source>
        <dbReference type="EMBL" id="QJT20165.1"/>
    </source>
</evidence>
<evidence type="ECO:0000256" key="1">
    <source>
        <dbReference type="SAM" id="MobiDB-lite"/>
    </source>
</evidence>
<evidence type="ECO:0000313" key="3">
    <source>
        <dbReference type="Proteomes" id="UP000501427"/>
    </source>
</evidence>
<organism evidence="2 3">
    <name type="scientific">Aeromonas media</name>
    <dbReference type="NCBI Taxonomy" id="651"/>
    <lineage>
        <taxon>Bacteria</taxon>
        <taxon>Pseudomonadati</taxon>
        <taxon>Pseudomonadota</taxon>
        <taxon>Gammaproteobacteria</taxon>
        <taxon>Aeromonadales</taxon>
        <taxon>Aeromonadaceae</taxon>
        <taxon>Aeromonas</taxon>
    </lineage>
</organism>
<feature type="region of interest" description="Disordered" evidence="1">
    <location>
        <begin position="120"/>
        <end position="141"/>
    </location>
</feature>
<reference evidence="2 3" key="1">
    <citation type="submission" date="2019-03" db="EMBL/GenBank/DDBJ databases">
        <title>Novel transposon Tn6433 accelerates the dissemination of tet(E) in Aeromonas from aerobic biofilm under oxytetracycline stress.</title>
        <authorList>
            <person name="Shi Y."/>
            <person name="Tian Z."/>
            <person name="Zhang Y."/>
            <person name="Zhang H."/>
            <person name="Yang M."/>
        </authorList>
    </citation>
    <scope>NUCLEOTIDE SEQUENCE [LARGE SCALE GENOMIC DNA]</scope>
    <source>
        <strain evidence="2 3">T0.1-19</strain>
    </source>
</reference>
<accession>A0A6M4Y6X2</accession>
<name>A0A6M4Y6X2_AERME</name>
<sequence length="239" mass="27192">MSTNTYPAFMSHNSLILELREIVKEYPELSDRLTKYITAMEWFEGIECQLEQMSGKKDFAAAASLMLRDSVGMDGKSSLEGEDVYQFVNIHLPRGMAVLGLRRLSKHLVTLGERDSNLASGLPHKNYQSARRAEGKKGGQKKAALLTPLQEEIARLYREVVAKRPNETSKSYACDIEERICAFIQNDPVRYQSIGSGSGTPHERDYHEYIYKIILKIKRVDKKQADKCKVPPIYIPQHL</sequence>
<dbReference type="AlphaFoldDB" id="A0A6M4Y6X2"/>
<dbReference type="EMBL" id="CP038441">
    <property type="protein sequence ID" value="QJT20165.1"/>
    <property type="molecule type" value="Genomic_DNA"/>
</dbReference>
<gene>
    <name evidence="2" type="ORF">E4184_00845</name>
</gene>
<proteinExistence type="predicted"/>
<protein>
    <submittedName>
        <fullName evidence="2">Uncharacterized protein</fullName>
    </submittedName>
</protein>